<comment type="caution">
    <text evidence="1">The sequence shown here is derived from an EMBL/GenBank/DDBJ whole genome shotgun (WGS) entry which is preliminary data.</text>
</comment>
<dbReference type="RefSeq" id="WP_141509099.1">
    <property type="nucleotide sequence ID" value="NZ_LYXE01000173.1"/>
</dbReference>
<proteinExistence type="predicted"/>
<dbReference type="InterPro" id="IPR005368">
    <property type="entry name" value="UPF0175"/>
</dbReference>
<reference evidence="1 2" key="1">
    <citation type="submission" date="2016-05" db="EMBL/GenBank/DDBJ databases">
        <authorList>
            <person name="Lavstsen T."/>
            <person name="Jespersen J.S."/>
        </authorList>
    </citation>
    <scope>NUCLEOTIDE SEQUENCE [LARGE SCALE GENOMIC DNA]</scope>
    <source>
        <strain evidence="1 2">B7-9</strain>
    </source>
</reference>
<sequence length="82" mass="9179">MTTVHLDLPQDMLDLPNQTPESLRALAREALLVRLYDQGVITSGWAAQVLGLSRREFLDLLGTYRVSEFDESIDVAAEARYG</sequence>
<dbReference type="OrthoDB" id="5771342at2"/>
<evidence type="ECO:0000313" key="1">
    <source>
        <dbReference type="EMBL" id="PDV96892.1"/>
    </source>
</evidence>
<protein>
    <submittedName>
        <fullName evidence="1">Uncharacterized protein</fullName>
    </submittedName>
</protein>
<evidence type="ECO:0000313" key="2">
    <source>
        <dbReference type="Proteomes" id="UP000220922"/>
    </source>
</evidence>
<dbReference type="AlphaFoldDB" id="A0A2H3KSQ8"/>
<dbReference type="Pfam" id="PF03683">
    <property type="entry name" value="UPF0175"/>
    <property type="match status" value="1"/>
</dbReference>
<dbReference type="EMBL" id="LYXE01000173">
    <property type="protein sequence ID" value="PDV96892.1"/>
    <property type="molecule type" value="Genomic_DNA"/>
</dbReference>
<name>A0A2H3KSQ8_9CHLR</name>
<dbReference type="Proteomes" id="UP000220922">
    <property type="component" value="Unassembled WGS sequence"/>
</dbReference>
<keyword evidence="2" id="KW-1185">Reference proteome</keyword>
<organism evidence="1 2">
    <name type="scientific">Candidatus Chloroploca asiatica</name>
    <dbReference type="NCBI Taxonomy" id="1506545"/>
    <lineage>
        <taxon>Bacteria</taxon>
        <taxon>Bacillati</taxon>
        <taxon>Chloroflexota</taxon>
        <taxon>Chloroflexia</taxon>
        <taxon>Chloroflexales</taxon>
        <taxon>Chloroflexineae</taxon>
        <taxon>Oscillochloridaceae</taxon>
        <taxon>Candidatus Chloroploca</taxon>
    </lineage>
</organism>
<gene>
    <name evidence="1" type="ORF">A9Q02_20005</name>
</gene>
<accession>A0A2H3KSQ8</accession>